<dbReference type="STRING" id="930991.A0A0D0CAI8"/>
<protein>
    <submittedName>
        <fullName evidence="2">Uncharacterized protein</fullName>
    </submittedName>
</protein>
<dbReference type="EMBL" id="KN830655">
    <property type="protein sequence ID" value="KIK72593.1"/>
    <property type="molecule type" value="Genomic_DNA"/>
</dbReference>
<reference evidence="2 3" key="1">
    <citation type="submission" date="2014-04" db="EMBL/GenBank/DDBJ databases">
        <authorList>
            <consortium name="DOE Joint Genome Institute"/>
            <person name="Kuo A."/>
            <person name="Kohler A."/>
            <person name="Jargeat P."/>
            <person name="Nagy L.G."/>
            <person name="Floudas D."/>
            <person name="Copeland A."/>
            <person name="Barry K.W."/>
            <person name="Cichocki N."/>
            <person name="Veneault-Fourrey C."/>
            <person name="LaButti K."/>
            <person name="Lindquist E.A."/>
            <person name="Lipzen A."/>
            <person name="Lundell T."/>
            <person name="Morin E."/>
            <person name="Murat C."/>
            <person name="Sun H."/>
            <person name="Tunlid A."/>
            <person name="Henrissat B."/>
            <person name="Grigoriev I.V."/>
            <person name="Hibbett D.S."/>
            <person name="Martin F."/>
            <person name="Nordberg H.P."/>
            <person name="Cantor M.N."/>
            <person name="Hua S.X."/>
        </authorList>
    </citation>
    <scope>NUCLEOTIDE SEQUENCE [LARGE SCALE GENOMIC DNA]</scope>
    <source>
        <strain evidence="2 3">Ve08.2h10</strain>
    </source>
</reference>
<reference evidence="3" key="2">
    <citation type="submission" date="2015-01" db="EMBL/GenBank/DDBJ databases">
        <title>Evolutionary Origins and Diversification of the Mycorrhizal Mutualists.</title>
        <authorList>
            <consortium name="DOE Joint Genome Institute"/>
            <consortium name="Mycorrhizal Genomics Consortium"/>
            <person name="Kohler A."/>
            <person name="Kuo A."/>
            <person name="Nagy L.G."/>
            <person name="Floudas D."/>
            <person name="Copeland A."/>
            <person name="Barry K.W."/>
            <person name="Cichocki N."/>
            <person name="Veneault-Fourrey C."/>
            <person name="LaButti K."/>
            <person name="Lindquist E.A."/>
            <person name="Lipzen A."/>
            <person name="Lundell T."/>
            <person name="Morin E."/>
            <person name="Murat C."/>
            <person name="Riley R."/>
            <person name="Ohm R."/>
            <person name="Sun H."/>
            <person name="Tunlid A."/>
            <person name="Henrissat B."/>
            <person name="Grigoriev I.V."/>
            <person name="Hibbett D.S."/>
            <person name="Martin F."/>
        </authorList>
    </citation>
    <scope>NUCLEOTIDE SEQUENCE [LARGE SCALE GENOMIC DNA]</scope>
    <source>
        <strain evidence="3">Ve08.2h10</strain>
    </source>
</reference>
<keyword evidence="3" id="KW-1185">Reference proteome</keyword>
<evidence type="ECO:0000313" key="3">
    <source>
        <dbReference type="Proteomes" id="UP000054538"/>
    </source>
</evidence>
<proteinExistence type="predicted"/>
<dbReference type="OrthoDB" id="2684872at2759"/>
<organism evidence="2 3">
    <name type="scientific">Paxillus rubicundulus Ve08.2h10</name>
    <dbReference type="NCBI Taxonomy" id="930991"/>
    <lineage>
        <taxon>Eukaryota</taxon>
        <taxon>Fungi</taxon>
        <taxon>Dikarya</taxon>
        <taxon>Basidiomycota</taxon>
        <taxon>Agaricomycotina</taxon>
        <taxon>Agaricomycetes</taxon>
        <taxon>Agaricomycetidae</taxon>
        <taxon>Boletales</taxon>
        <taxon>Paxilineae</taxon>
        <taxon>Paxillaceae</taxon>
        <taxon>Paxillus</taxon>
    </lineage>
</organism>
<evidence type="ECO:0000256" key="1">
    <source>
        <dbReference type="SAM" id="MobiDB-lite"/>
    </source>
</evidence>
<sequence length="244" mass="27196">MLNAQLQAANAHCTLAQHALSQSQFELNNVKKKKQPCKSMKLRARFVTAPELKEDFEEAEVEWQEKERSEAAKQAKRKVDDEVRLTQIECDIRSKTFDTLTTFRRKDDYIMLAGALGISKDGTIEELKTRIREYLSDPSHADIAQNSRFAALFNASNKGKTRQARHPPVDQEPPPSLVQAAPPSASVGVPASPYPTIPPINTHAHHQLPGPTHHFTPLQHNAYYSTNFNASQIASSSNLDTLSS</sequence>
<feature type="compositionally biased region" description="Low complexity" evidence="1">
    <location>
        <begin position="178"/>
        <end position="190"/>
    </location>
</feature>
<gene>
    <name evidence="2" type="ORF">PAXRUDRAFT_180380</name>
</gene>
<feature type="region of interest" description="Disordered" evidence="1">
    <location>
        <begin position="157"/>
        <end position="190"/>
    </location>
</feature>
<name>A0A0D0CAI8_9AGAM</name>
<dbReference type="InParanoid" id="A0A0D0CAI8"/>
<dbReference type="HOGENOM" id="CLU_067379_0_0_1"/>
<evidence type="ECO:0000313" key="2">
    <source>
        <dbReference type="EMBL" id="KIK72593.1"/>
    </source>
</evidence>
<accession>A0A0D0CAI8</accession>
<dbReference type="Proteomes" id="UP000054538">
    <property type="component" value="Unassembled WGS sequence"/>
</dbReference>
<dbReference type="AlphaFoldDB" id="A0A0D0CAI8"/>